<evidence type="ECO:0000256" key="17">
    <source>
        <dbReference type="ARBA" id="ARBA00023170"/>
    </source>
</evidence>
<evidence type="ECO:0000256" key="16">
    <source>
        <dbReference type="ARBA" id="ARBA00023136"/>
    </source>
</evidence>
<evidence type="ECO:0000313" key="27">
    <source>
        <dbReference type="EMBL" id="PKU87894.1"/>
    </source>
</evidence>
<dbReference type="PANTHER" id="PTHR27008:SF499">
    <property type="entry name" value="OS06G0581500 PROTEIN"/>
    <property type="match status" value="1"/>
</dbReference>
<keyword evidence="11" id="KW-0677">Repeat</keyword>
<dbReference type="Gene3D" id="3.80.10.10">
    <property type="entry name" value="Ribonuclease Inhibitor"/>
    <property type="match status" value="1"/>
</dbReference>
<evidence type="ECO:0000256" key="25">
    <source>
        <dbReference type="SAM" id="Phobius"/>
    </source>
</evidence>
<evidence type="ECO:0000256" key="1">
    <source>
        <dbReference type="ARBA" id="ARBA00004162"/>
    </source>
</evidence>
<dbReference type="PANTHER" id="PTHR27008">
    <property type="entry name" value="OS04G0122200 PROTEIN"/>
    <property type="match status" value="1"/>
</dbReference>
<dbReference type="Pfam" id="PF00069">
    <property type="entry name" value="Pkinase"/>
    <property type="match status" value="1"/>
</dbReference>
<evidence type="ECO:0000256" key="4">
    <source>
        <dbReference type="ARBA" id="ARBA00022475"/>
    </source>
</evidence>
<evidence type="ECO:0000256" key="15">
    <source>
        <dbReference type="ARBA" id="ARBA00022989"/>
    </source>
</evidence>
<keyword evidence="10" id="KW-0732">Signal</keyword>
<dbReference type="InterPro" id="IPR051809">
    <property type="entry name" value="Plant_receptor-like_S/T_kinase"/>
</dbReference>
<dbReference type="InterPro" id="IPR017441">
    <property type="entry name" value="Protein_kinase_ATP_BS"/>
</dbReference>
<reference evidence="27 28" key="2">
    <citation type="journal article" date="2017" name="Nature">
        <title>The Apostasia genome and the evolution of orchids.</title>
        <authorList>
            <person name="Zhang G.Q."/>
            <person name="Liu K.W."/>
            <person name="Li Z."/>
            <person name="Lohaus R."/>
            <person name="Hsiao Y.Y."/>
            <person name="Niu S.C."/>
            <person name="Wang J.Y."/>
            <person name="Lin Y.C."/>
            <person name="Xu Q."/>
            <person name="Chen L.J."/>
            <person name="Yoshida K."/>
            <person name="Fujiwara S."/>
            <person name="Wang Z.W."/>
            <person name="Zhang Y.Q."/>
            <person name="Mitsuda N."/>
            <person name="Wang M."/>
            <person name="Liu G.H."/>
            <person name="Pecoraro L."/>
            <person name="Huang H.X."/>
            <person name="Xiao X.J."/>
            <person name="Lin M."/>
            <person name="Wu X.Y."/>
            <person name="Wu W.L."/>
            <person name="Chen Y.Y."/>
            <person name="Chang S.B."/>
            <person name="Sakamoto S."/>
            <person name="Ohme-Takagi M."/>
            <person name="Yagi M."/>
            <person name="Zeng S.J."/>
            <person name="Shen C.Y."/>
            <person name="Yeh C.M."/>
            <person name="Luo Y.B."/>
            <person name="Tsai W.C."/>
            <person name="Van de Peer Y."/>
            <person name="Liu Z.J."/>
        </authorList>
    </citation>
    <scope>NUCLEOTIDE SEQUENCE [LARGE SCALE GENOMIC DNA]</scope>
    <source>
        <tissue evidence="27">The whole plant</tissue>
    </source>
</reference>
<comment type="catalytic activity">
    <reaction evidence="20">
        <text>L-seryl-[protein] + ATP = O-phospho-L-seryl-[protein] + ADP + H(+)</text>
        <dbReference type="Rhea" id="RHEA:17989"/>
        <dbReference type="Rhea" id="RHEA-COMP:9863"/>
        <dbReference type="Rhea" id="RHEA-COMP:11604"/>
        <dbReference type="ChEBI" id="CHEBI:15378"/>
        <dbReference type="ChEBI" id="CHEBI:29999"/>
        <dbReference type="ChEBI" id="CHEBI:30616"/>
        <dbReference type="ChEBI" id="CHEBI:83421"/>
        <dbReference type="ChEBI" id="CHEBI:456216"/>
        <dbReference type="EC" id="2.7.11.1"/>
    </reaction>
</comment>
<dbReference type="Pfam" id="PF00560">
    <property type="entry name" value="LRR_1"/>
    <property type="match status" value="6"/>
</dbReference>
<evidence type="ECO:0000313" key="28">
    <source>
        <dbReference type="Proteomes" id="UP000233837"/>
    </source>
</evidence>
<dbReference type="SMART" id="SM00369">
    <property type="entry name" value="LRR_TYP"/>
    <property type="match status" value="4"/>
</dbReference>
<dbReference type="InterPro" id="IPR032675">
    <property type="entry name" value="LRR_dom_sf"/>
</dbReference>
<dbReference type="AlphaFoldDB" id="A0A2I0XJ25"/>
<evidence type="ECO:0000256" key="18">
    <source>
        <dbReference type="ARBA" id="ARBA00023180"/>
    </source>
</evidence>
<dbReference type="SMART" id="SM00220">
    <property type="entry name" value="S_TKc"/>
    <property type="match status" value="1"/>
</dbReference>
<sequence>MKLESLWLGTNQIFGMIPAEIGSLAGLTALFMNENLFRGSIPSTMGNLSKLNELDLSGNKLAGQIPLSIGKLTQLNDLYLQDNRLSGSIPSTLGFNWKYLHELNLSHNALEGSIPMEVVSLSSLTRFLDLSHNSLSGPLPFQVSSLQNLVALNLSYNQLSGEIPETLGYCSMLQYLKMEMNFFQGSIPKTFSELNALIELDLSHNNLSGQIPKFLEKFSYLHFLNLSFNSFEGEVSEDGIFANASALSITGNPKLCGDNPILHLQSCQEEERSNELKIVLLIIVVVIVVISLCAICIMYISKKKFTTLLVAKSPYPSITYSEIFNATNGFSNANLIGSGSFGCVYKLNMLHGENEVAIKVFNLHQRGAMRSFITECQVLKNIRHRNLLKIDTLCSSLDSNGNEFKALIFAYMPNGSLENWLHPETEDKFLKSKRLSLYQRLNIAIDVALALEYLHDNCVPPIVHCDIKPSNILLNNNMTAMVSDFGLAKIMSSAVSADSSFSSASLMWLQGSIGYIAPEYGMGNQISWLGDVYSYGVLLLEILTGKRPTDNSFVQGINLHKYVESAFPEMISTILDPQILQEIEDGTNGRSFGTHIEECLVSLVHIGLTCSSELPTQRIGMATVVKELNSLREIFF</sequence>
<dbReference type="GO" id="GO:0005886">
    <property type="term" value="C:plasma membrane"/>
    <property type="evidence" value="ECO:0007669"/>
    <property type="project" value="UniProtKB-SubCell"/>
</dbReference>
<dbReference type="GO" id="GO:0005789">
    <property type="term" value="C:endoplasmic reticulum membrane"/>
    <property type="evidence" value="ECO:0007669"/>
    <property type="project" value="UniProtKB-SubCell"/>
</dbReference>
<name>A0A2I0XJ25_9ASPA</name>
<dbReference type="SUPFAM" id="SSF52058">
    <property type="entry name" value="L domain-like"/>
    <property type="match status" value="1"/>
</dbReference>
<evidence type="ECO:0000256" key="23">
    <source>
        <dbReference type="ARBA" id="ARBA00072040"/>
    </source>
</evidence>
<keyword evidence="12 24" id="KW-0547">Nucleotide-binding</keyword>
<dbReference type="FunFam" id="3.30.200.20:FF:000432">
    <property type="entry name" value="LRR receptor-like serine/threonine-protein kinase EFR"/>
    <property type="match status" value="1"/>
</dbReference>
<protein>
    <recommendedName>
        <fullName evidence="23">Receptor kinase-like protein Xa21</fullName>
        <ecNumber evidence="3">2.7.11.1</ecNumber>
    </recommendedName>
</protein>
<dbReference type="InterPro" id="IPR003591">
    <property type="entry name" value="Leu-rich_rpt_typical-subtyp"/>
</dbReference>
<organism evidence="27 28">
    <name type="scientific">Dendrobium catenatum</name>
    <dbReference type="NCBI Taxonomy" id="906689"/>
    <lineage>
        <taxon>Eukaryota</taxon>
        <taxon>Viridiplantae</taxon>
        <taxon>Streptophyta</taxon>
        <taxon>Embryophyta</taxon>
        <taxon>Tracheophyta</taxon>
        <taxon>Spermatophyta</taxon>
        <taxon>Magnoliopsida</taxon>
        <taxon>Liliopsida</taxon>
        <taxon>Asparagales</taxon>
        <taxon>Orchidaceae</taxon>
        <taxon>Epidendroideae</taxon>
        <taxon>Malaxideae</taxon>
        <taxon>Dendrobiinae</taxon>
        <taxon>Dendrobium</taxon>
    </lineage>
</organism>
<evidence type="ECO:0000256" key="14">
    <source>
        <dbReference type="ARBA" id="ARBA00022840"/>
    </source>
</evidence>
<dbReference type="Gene3D" id="3.30.200.20">
    <property type="entry name" value="Phosphorylase Kinase, domain 1"/>
    <property type="match status" value="1"/>
</dbReference>
<dbReference type="Proteomes" id="UP000233837">
    <property type="component" value="Unassembled WGS sequence"/>
</dbReference>
<proteinExistence type="predicted"/>
<gene>
    <name evidence="27" type="ORF">MA16_Dca007836</name>
</gene>
<dbReference type="GO" id="GO:0004674">
    <property type="term" value="F:protein serine/threonine kinase activity"/>
    <property type="evidence" value="ECO:0007669"/>
    <property type="project" value="UniProtKB-KW"/>
</dbReference>
<dbReference type="Gene3D" id="1.10.510.10">
    <property type="entry name" value="Transferase(Phosphotransferase) domain 1"/>
    <property type="match status" value="1"/>
</dbReference>
<keyword evidence="17 27" id="KW-0675">Receptor</keyword>
<accession>A0A2I0XJ25</accession>
<keyword evidence="13 27" id="KW-0418">Kinase</keyword>
<dbReference type="PRINTS" id="PR00019">
    <property type="entry name" value="LEURICHRPT"/>
</dbReference>
<feature type="domain" description="Protein kinase" evidence="26">
    <location>
        <begin position="330"/>
        <end position="636"/>
    </location>
</feature>
<dbReference type="InterPro" id="IPR001611">
    <property type="entry name" value="Leu-rich_rpt"/>
</dbReference>
<keyword evidence="18" id="KW-0325">Glycoprotein</keyword>
<evidence type="ECO:0000256" key="24">
    <source>
        <dbReference type="PROSITE-ProRule" id="PRU10141"/>
    </source>
</evidence>
<comment type="subcellular location">
    <subcellularLocation>
        <location evidence="1">Cell membrane</location>
        <topology evidence="1">Single-pass membrane protein</topology>
    </subcellularLocation>
    <subcellularLocation>
        <location evidence="2">Endoplasmic reticulum membrane</location>
        <topology evidence="2">Single-pass membrane protein</topology>
    </subcellularLocation>
</comment>
<keyword evidence="15 25" id="KW-1133">Transmembrane helix</keyword>
<evidence type="ECO:0000256" key="22">
    <source>
        <dbReference type="ARBA" id="ARBA00056628"/>
    </source>
</evidence>
<evidence type="ECO:0000256" key="6">
    <source>
        <dbReference type="ARBA" id="ARBA00022553"/>
    </source>
</evidence>
<evidence type="ECO:0000256" key="7">
    <source>
        <dbReference type="ARBA" id="ARBA00022614"/>
    </source>
</evidence>
<keyword evidence="4" id="KW-1003">Cell membrane</keyword>
<feature type="transmembrane region" description="Helical" evidence="25">
    <location>
        <begin position="278"/>
        <end position="300"/>
    </location>
</feature>
<keyword evidence="5" id="KW-0723">Serine/threonine-protein kinase</keyword>
<dbReference type="PROSITE" id="PS00108">
    <property type="entry name" value="PROTEIN_KINASE_ST"/>
    <property type="match status" value="1"/>
</dbReference>
<evidence type="ECO:0000256" key="2">
    <source>
        <dbReference type="ARBA" id="ARBA00004389"/>
    </source>
</evidence>
<evidence type="ECO:0000256" key="19">
    <source>
        <dbReference type="ARBA" id="ARBA00047899"/>
    </source>
</evidence>
<keyword evidence="28" id="KW-1185">Reference proteome</keyword>
<comment type="catalytic activity">
    <reaction evidence="19">
        <text>L-threonyl-[protein] + ATP = O-phospho-L-threonyl-[protein] + ADP + H(+)</text>
        <dbReference type="Rhea" id="RHEA:46608"/>
        <dbReference type="Rhea" id="RHEA-COMP:11060"/>
        <dbReference type="Rhea" id="RHEA-COMP:11605"/>
        <dbReference type="ChEBI" id="CHEBI:15378"/>
        <dbReference type="ChEBI" id="CHEBI:30013"/>
        <dbReference type="ChEBI" id="CHEBI:30616"/>
        <dbReference type="ChEBI" id="CHEBI:61977"/>
        <dbReference type="ChEBI" id="CHEBI:456216"/>
        <dbReference type="EC" id="2.7.11.1"/>
    </reaction>
</comment>
<dbReference type="SUPFAM" id="SSF56112">
    <property type="entry name" value="Protein kinase-like (PK-like)"/>
    <property type="match status" value="1"/>
</dbReference>
<evidence type="ECO:0000256" key="8">
    <source>
        <dbReference type="ARBA" id="ARBA00022679"/>
    </source>
</evidence>
<dbReference type="InterPro" id="IPR000719">
    <property type="entry name" value="Prot_kinase_dom"/>
</dbReference>
<dbReference type="EC" id="2.7.11.1" evidence="3"/>
<keyword evidence="9 25" id="KW-0812">Transmembrane</keyword>
<evidence type="ECO:0000256" key="13">
    <source>
        <dbReference type="ARBA" id="ARBA00022777"/>
    </source>
</evidence>
<dbReference type="PROSITE" id="PS00107">
    <property type="entry name" value="PROTEIN_KINASE_ATP"/>
    <property type="match status" value="1"/>
</dbReference>
<reference evidence="27 28" key="1">
    <citation type="journal article" date="2016" name="Sci. Rep.">
        <title>The Dendrobium catenatum Lindl. genome sequence provides insights into polysaccharide synthase, floral development and adaptive evolution.</title>
        <authorList>
            <person name="Zhang G.Q."/>
            <person name="Xu Q."/>
            <person name="Bian C."/>
            <person name="Tsai W.C."/>
            <person name="Yeh C.M."/>
            <person name="Liu K.W."/>
            <person name="Yoshida K."/>
            <person name="Zhang L.S."/>
            <person name="Chang S.B."/>
            <person name="Chen F."/>
            <person name="Shi Y."/>
            <person name="Su Y.Y."/>
            <person name="Zhang Y.Q."/>
            <person name="Chen L.J."/>
            <person name="Yin Y."/>
            <person name="Lin M."/>
            <person name="Huang H."/>
            <person name="Deng H."/>
            <person name="Wang Z.W."/>
            <person name="Zhu S.L."/>
            <person name="Zhao X."/>
            <person name="Deng C."/>
            <person name="Niu S.C."/>
            <person name="Huang J."/>
            <person name="Wang M."/>
            <person name="Liu G.H."/>
            <person name="Yang H.J."/>
            <person name="Xiao X.J."/>
            <person name="Hsiao Y.Y."/>
            <person name="Wu W.L."/>
            <person name="Chen Y.Y."/>
            <person name="Mitsuda N."/>
            <person name="Ohme-Takagi M."/>
            <person name="Luo Y.B."/>
            <person name="Van de Peer Y."/>
            <person name="Liu Z.J."/>
        </authorList>
    </citation>
    <scope>NUCLEOTIDE SEQUENCE [LARGE SCALE GENOMIC DNA]</scope>
    <source>
        <tissue evidence="27">The whole plant</tissue>
    </source>
</reference>
<dbReference type="GO" id="GO:0005524">
    <property type="term" value="F:ATP binding"/>
    <property type="evidence" value="ECO:0007669"/>
    <property type="project" value="UniProtKB-UniRule"/>
</dbReference>
<feature type="binding site" evidence="24">
    <location>
        <position position="359"/>
    </location>
    <ligand>
        <name>ATP</name>
        <dbReference type="ChEBI" id="CHEBI:30616"/>
    </ligand>
</feature>
<dbReference type="PROSITE" id="PS50011">
    <property type="entry name" value="PROTEIN_KINASE_DOM"/>
    <property type="match status" value="1"/>
</dbReference>
<evidence type="ECO:0000256" key="20">
    <source>
        <dbReference type="ARBA" id="ARBA00048679"/>
    </source>
</evidence>
<evidence type="ECO:0000256" key="3">
    <source>
        <dbReference type="ARBA" id="ARBA00012513"/>
    </source>
</evidence>
<evidence type="ECO:0000256" key="5">
    <source>
        <dbReference type="ARBA" id="ARBA00022527"/>
    </source>
</evidence>
<dbReference type="EMBL" id="KZ501830">
    <property type="protein sequence ID" value="PKU87894.1"/>
    <property type="molecule type" value="Genomic_DNA"/>
</dbReference>
<keyword evidence="6" id="KW-0597">Phosphoprotein</keyword>
<feature type="transmembrane region" description="Helical" evidence="25">
    <location>
        <begin position="12"/>
        <end position="32"/>
    </location>
</feature>
<comment type="function">
    <text evidence="21">Receptor kinase that detects X.oryzae pv. oryzae protein Ax21 to promote innate immunity. Following X.oryzae pv. oryzae protein Ax21 detection, undergoes cleavage, releasing the processed protein kinase Xa21 chain.</text>
</comment>
<dbReference type="FunFam" id="1.10.510.10:FF:000358">
    <property type="entry name" value="Putative leucine-rich repeat receptor-like serine/threonine-protein kinase"/>
    <property type="match status" value="1"/>
</dbReference>
<dbReference type="InterPro" id="IPR008271">
    <property type="entry name" value="Ser/Thr_kinase_AS"/>
</dbReference>
<evidence type="ECO:0000256" key="9">
    <source>
        <dbReference type="ARBA" id="ARBA00022692"/>
    </source>
</evidence>
<evidence type="ECO:0000256" key="11">
    <source>
        <dbReference type="ARBA" id="ARBA00022737"/>
    </source>
</evidence>
<evidence type="ECO:0000256" key="21">
    <source>
        <dbReference type="ARBA" id="ARBA00054320"/>
    </source>
</evidence>
<evidence type="ECO:0000256" key="12">
    <source>
        <dbReference type="ARBA" id="ARBA00022741"/>
    </source>
</evidence>
<dbReference type="InterPro" id="IPR011009">
    <property type="entry name" value="Kinase-like_dom_sf"/>
</dbReference>
<dbReference type="FunFam" id="3.80.10.10:FF:000095">
    <property type="entry name" value="LRR receptor-like serine/threonine-protein kinase GSO1"/>
    <property type="match status" value="1"/>
</dbReference>
<evidence type="ECO:0000256" key="10">
    <source>
        <dbReference type="ARBA" id="ARBA00022729"/>
    </source>
</evidence>
<comment type="function">
    <text evidence="22">The processed protein kinase Xa21 chain released by protein cleavage after X.oryzae pv. oryzae protein Ax21 detection translocates into the nucleus where it can bind and regulate WRKY62, a transcription factor. Confers resistance to the bacterial pathogen X.oryzae pv. oryzae (Xoo).</text>
</comment>
<keyword evidence="16 25" id="KW-0472">Membrane</keyword>
<evidence type="ECO:0000259" key="26">
    <source>
        <dbReference type="PROSITE" id="PS50011"/>
    </source>
</evidence>
<keyword evidence="14 24" id="KW-0067">ATP-binding</keyword>
<keyword evidence="8" id="KW-0808">Transferase</keyword>
<keyword evidence="7" id="KW-0433">Leucine-rich repeat</keyword>